<sequence length="47" mass="5308">MHPTSPSARNLPFLSSQIPITPSSLITHLHRQAQPDRSGYFIHLYPP</sequence>
<dbReference type="EMBL" id="LHQQ01000038">
    <property type="protein sequence ID" value="KOS45820.1"/>
    <property type="molecule type" value="Genomic_DNA"/>
</dbReference>
<name>A0A0M8PE30_9EURO</name>
<dbReference type="Proteomes" id="UP000037696">
    <property type="component" value="Unassembled WGS sequence"/>
</dbReference>
<feature type="non-terminal residue" evidence="1">
    <location>
        <position position="47"/>
    </location>
</feature>
<reference evidence="1 2" key="1">
    <citation type="submission" date="2015-08" db="EMBL/GenBank/DDBJ databases">
        <title>Genome sequencing of Penicillium nordicum.</title>
        <authorList>
            <person name="Nguyen H.D."/>
            <person name="Seifert K.A."/>
        </authorList>
    </citation>
    <scope>NUCLEOTIDE SEQUENCE [LARGE SCALE GENOMIC DNA]</scope>
    <source>
        <strain evidence="1 2">DAOMC 185683</strain>
    </source>
</reference>
<keyword evidence="2" id="KW-1185">Reference proteome</keyword>
<comment type="caution">
    <text evidence="1">The sequence shown here is derived from an EMBL/GenBank/DDBJ whole genome shotgun (WGS) entry which is preliminary data.</text>
</comment>
<accession>A0A0M8PE30</accession>
<protein>
    <submittedName>
        <fullName evidence="1">Uncharacterized protein</fullName>
    </submittedName>
</protein>
<organism evidence="1 2">
    <name type="scientific">Penicillium nordicum</name>
    <dbReference type="NCBI Taxonomy" id="229535"/>
    <lineage>
        <taxon>Eukaryota</taxon>
        <taxon>Fungi</taxon>
        <taxon>Dikarya</taxon>
        <taxon>Ascomycota</taxon>
        <taxon>Pezizomycotina</taxon>
        <taxon>Eurotiomycetes</taxon>
        <taxon>Eurotiomycetidae</taxon>
        <taxon>Eurotiales</taxon>
        <taxon>Aspergillaceae</taxon>
        <taxon>Penicillium</taxon>
    </lineage>
</organism>
<gene>
    <name evidence="1" type="ORF">ACN38_g3226</name>
</gene>
<dbReference type="AlphaFoldDB" id="A0A0M8PE30"/>
<evidence type="ECO:0000313" key="2">
    <source>
        <dbReference type="Proteomes" id="UP000037696"/>
    </source>
</evidence>
<evidence type="ECO:0000313" key="1">
    <source>
        <dbReference type="EMBL" id="KOS45820.1"/>
    </source>
</evidence>
<proteinExistence type="predicted"/>